<sequence length="429" mass="47391">MMNDKIHLYLITFNCALLHHDVATLSSHLLSGLESRSVKPDLIVLSLQEVAPLSTAFLGGPTLTGYFEPFSTAVRTATRKQLDEDYSLVARSNVGLTGIMVFARSPARVKEIRYAGVGVGLWEMGNKGGVGVKVYYNVMDGDTDGDSDKTVEINFLAAHLAPDEENVQLRNENWGSIVRGLVFDILGRGDAAPEIGSASTESLISPQPYTVPYSGLYSPTAHLFVLGDLNYRTADSRPVGPEFIIFPQPDDPPSSNKHYSNLLEHDQLTPQRKANKTLHGLEEAPITFPPTYKYHVSKTSPGDHSWNWTPLRWPSWTDRILYLPSENLQVHKYTSIQQIKSSDHRPVAAHISIPAQPLSASDGWRVRPPYQPDVKGWKPARDAARRREVIVGYLAYLFGTLAGWGLLAAVTAGGLGGWWILRELIVRGV</sequence>
<dbReference type="OrthoDB" id="62798at2759"/>
<protein>
    <submittedName>
        <fullName evidence="3">DNase I-like protein</fullName>
    </submittedName>
</protein>
<dbReference type="AlphaFoldDB" id="A0A3N4K6Q3"/>
<name>A0A3N4K6Q3_9PEZI</name>
<dbReference type="GO" id="GO:0046856">
    <property type="term" value="P:phosphatidylinositol dephosphorylation"/>
    <property type="evidence" value="ECO:0007669"/>
    <property type="project" value="InterPro"/>
</dbReference>
<dbReference type="PANTHER" id="PTHR11200:SF286">
    <property type="entry name" value="5-PHOSPHATASE, PUTATIVE (AFU_ORTHOLOGUE AFUA_5G07600)-RELATED"/>
    <property type="match status" value="1"/>
</dbReference>
<organism evidence="3 4">
    <name type="scientific">Choiromyces venosus 120613-1</name>
    <dbReference type="NCBI Taxonomy" id="1336337"/>
    <lineage>
        <taxon>Eukaryota</taxon>
        <taxon>Fungi</taxon>
        <taxon>Dikarya</taxon>
        <taxon>Ascomycota</taxon>
        <taxon>Pezizomycotina</taxon>
        <taxon>Pezizomycetes</taxon>
        <taxon>Pezizales</taxon>
        <taxon>Tuberaceae</taxon>
        <taxon>Choiromyces</taxon>
    </lineage>
</organism>
<dbReference type="SUPFAM" id="SSF56219">
    <property type="entry name" value="DNase I-like"/>
    <property type="match status" value="1"/>
</dbReference>
<dbReference type="STRING" id="1336337.A0A3N4K6Q3"/>
<dbReference type="InterPro" id="IPR000300">
    <property type="entry name" value="IPPc"/>
</dbReference>
<evidence type="ECO:0000313" key="3">
    <source>
        <dbReference type="EMBL" id="RPB05039.1"/>
    </source>
</evidence>
<evidence type="ECO:0000256" key="1">
    <source>
        <dbReference type="SAM" id="Phobius"/>
    </source>
</evidence>
<dbReference type="SMART" id="SM00128">
    <property type="entry name" value="IPPc"/>
    <property type="match status" value="1"/>
</dbReference>
<keyword evidence="1" id="KW-1133">Transmembrane helix</keyword>
<feature type="transmembrane region" description="Helical" evidence="1">
    <location>
        <begin position="393"/>
        <end position="421"/>
    </location>
</feature>
<dbReference type="PANTHER" id="PTHR11200">
    <property type="entry name" value="INOSITOL 5-PHOSPHATASE"/>
    <property type="match status" value="1"/>
</dbReference>
<evidence type="ECO:0000259" key="2">
    <source>
        <dbReference type="SMART" id="SM00128"/>
    </source>
</evidence>
<evidence type="ECO:0000313" key="4">
    <source>
        <dbReference type="Proteomes" id="UP000276215"/>
    </source>
</evidence>
<reference evidence="3 4" key="1">
    <citation type="journal article" date="2018" name="Nat. Ecol. Evol.">
        <title>Pezizomycetes genomes reveal the molecular basis of ectomycorrhizal truffle lifestyle.</title>
        <authorList>
            <person name="Murat C."/>
            <person name="Payen T."/>
            <person name="Noel B."/>
            <person name="Kuo A."/>
            <person name="Morin E."/>
            <person name="Chen J."/>
            <person name="Kohler A."/>
            <person name="Krizsan K."/>
            <person name="Balestrini R."/>
            <person name="Da Silva C."/>
            <person name="Montanini B."/>
            <person name="Hainaut M."/>
            <person name="Levati E."/>
            <person name="Barry K.W."/>
            <person name="Belfiori B."/>
            <person name="Cichocki N."/>
            <person name="Clum A."/>
            <person name="Dockter R.B."/>
            <person name="Fauchery L."/>
            <person name="Guy J."/>
            <person name="Iotti M."/>
            <person name="Le Tacon F."/>
            <person name="Lindquist E.A."/>
            <person name="Lipzen A."/>
            <person name="Malagnac F."/>
            <person name="Mello A."/>
            <person name="Molinier V."/>
            <person name="Miyauchi S."/>
            <person name="Poulain J."/>
            <person name="Riccioni C."/>
            <person name="Rubini A."/>
            <person name="Sitrit Y."/>
            <person name="Splivallo R."/>
            <person name="Traeger S."/>
            <person name="Wang M."/>
            <person name="Zifcakova L."/>
            <person name="Wipf D."/>
            <person name="Zambonelli A."/>
            <person name="Paolocci F."/>
            <person name="Nowrousian M."/>
            <person name="Ottonello S."/>
            <person name="Baldrian P."/>
            <person name="Spatafora J.W."/>
            <person name="Henrissat B."/>
            <person name="Nagy L.G."/>
            <person name="Aury J.M."/>
            <person name="Wincker P."/>
            <person name="Grigoriev I.V."/>
            <person name="Bonfante P."/>
            <person name="Martin F.M."/>
        </authorList>
    </citation>
    <scope>NUCLEOTIDE SEQUENCE [LARGE SCALE GENOMIC DNA]</scope>
    <source>
        <strain evidence="3 4">120613-1</strain>
    </source>
</reference>
<accession>A0A3N4K6Q3</accession>
<dbReference type="Gene3D" id="3.60.10.10">
    <property type="entry name" value="Endonuclease/exonuclease/phosphatase"/>
    <property type="match status" value="1"/>
</dbReference>
<gene>
    <name evidence="3" type="ORF">L873DRAFT_1728387</name>
</gene>
<keyword evidence="1" id="KW-0812">Transmembrane</keyword>
<dbReference type="Proteomes" id="UP000276215">
    <property type="component" value="Unassembled WGS sequence"/>
</dbReference>
<dbReference type="InterPro" id="IPR046985">
    <property type="entry name" value="IP5"/>
</dbReference>
<proteinExistence type="predicted"/>
<dbReference type="InterPro" id="IPR036691">
    <property type="entry name" value="Endo/exonu/phosph_ase_sf"/>
</dbReference>
<dbReference type="GO" id="GO:0004439">
    <property type="term" value="F:phosphatidylinositol-4,5-bisphosphate 5-phosphatase activity"/>
    <property type="evidence" value="ECO:0007669"/>
    <property type="project" value="TreeGrafter"/>
</dbReference>
<feature type="domain" description="Inositol polyphosphate-related phosphatase" evidence="2">
    <location>
        <begin position="4"/>
        <end position="359"/>
    </location>
</feature>
<keyword evidence="4" id="KW-1185">Reference proteome</keyword>
<dbReference type="Pfam" id="PF22669">
    <property type="entry name" value="Exo_endo_phos2"/>
    <property type="match status" value="1"/>
</dbReference>
<dbReference type="EMBL" id="ML120354">
    <property type="protein sequence ID" value="RPB05039.1"/>
    <property type="molecule type" value="Genomic_DNA"/>
</dbReference>
<keyword evidence="1" id="KW-0472">Membrane</keyword>